<feature type="compositionally biased region" description="Low complexity" evidence="15">
    <location>
        <begin position="190"/>
        <end position="201"/>
    </location>
</feature>
<accession>A0AAR2J271</accession>
<dbReference type="FunFam" id="2.40.160.110:FF:000001">
    <property type="entry name" value="lysosome-associated membrane glycoprotein 2 isoform X2"/>
    <property type="match status" value="1"/>
</dbReference>
<dbReference type="Pfam" id="PF21222">
    <property type="entry name" value="Lamp2_2nd"/>
    <property type="match status" value="1"/>
</dbReference>
<dbReference type="Pfam" id="PF01299">
    <property type="entry name" value="Lamp2-like_luminal"/>
    <property type="match status" value="2"/>
</dbReference>
<feature type="disulfide bond" evidence="14">
    <location>
        <begin position="332"/>
        <end position="369"/>
    </location>
</feature>
<evidence type="ECO:0000256" key="10">
    <source>
        <dbReference type="ARBA" id="ARBA00023228"/>
    </source>
</evidence>
<keyword evidence="2" id="KW-1003">Cell membrane</keyword>
<evidence type="ECO:0000256" key="3">
    <source>
        <dbReference type="ARBA" id="ARBA00022692"/>
    </source>
</evidence>
<dbReference type="Proteomes" id="UP001501920">
    <property type="component" value="Chromosome 12"/>
</dbReference>
<feature type="domain" description="Lysosome-associated membrane glycoprotein 2-like luminal" evidence="18">
    <location>
        <begin position="24"/>
        <end position="171"/>
    </location>
</feature>
<dbReference type="GO" id="GO:0005765">
    <property type="term" value="C:lysosomal membrane"/>
    <property type="evidence" value="ECO:0007669"/>
    <property type="project" value="UniProtKB-SubCell"/>
</dbReference>
<dbReference type="InterPro" id="IPR048524">
    <property type="entry name" value="Lamp2-like_TM"/>
</dbReference>
<comment type="caution">
    <text evidence="14">Lacks conserved residue(s) required for the propagation of feature annotation.</text>
</comment>
<evidence type="ECO:0000256" key="8">
    <source>
        <dbReference type="ARBA" id="ARBA00023157"/>
    </source>
</evidence>
<protein>
    <recommendedName>
        <fullName evidence="13">Lysosome-associated membrane glycoprotein 1</fullName>
    </recommendedName>
</protein>
<feature type="region of interest" description="Disordered" evidence="15">
    <location>
        <begin position="190"/>
        <end position="212"/>
    </location>
</feature>
<evidence type="ECO:0000256" key="7">
    <source>
        <dbReference type="ARBA" id="ARBA00023136"/>
    </source>
</evidence>
<reference evidence="20" key="2">
    <citation type="submission" date="2025-08" db="UniProtKB">
        <authorList>
            <consortium name="Ensembl"/>
        </authorList>
    </citation>
    <scope>IDENTIFICATION</scope>
</reference>
<evidence type="ECO:0000256" key="11">
    <source>
        <dbReference type="ARBA" id="ARBA00037817"/>
    </source>
</evidence>
<keyword evidence="10 14" id="KW-0458">Lysosome</keyword>
<comment type="subcellular location">
    <subcellularLocation>
        <location evidence="1">Cell membrane</location>
        <topology evidence="1">Single-pass type I membrane protein</topology>
    </subcellularLocation>
    <subcellularLocation>
        <location evidence="12">Cytolytic granule membrane</location>
        <topology evidence="12">Single-pass type I membrane protein</topology>
    </subcellularLocation>
    <subcellularLocation>
        <location evidence="11">Late endosome membrane</location>
        <topology evidence="11">Single-pass type I membrane protein</topology>
    </subcellularLocation>
    <subcellularLocation>
        <location evidence="14">Lysosome membrane</location>
        <topology evidence="14">Single-pass type I membrane protein</topology>
    </subcellularLocation>
</comment>
<evidence type="ECO:0000256" key="13">
    <source>
        <dbReference type="ARBA" id="ARBA00074383"/>
    </source>
</evidence>
<dbReference type="PANTHER" id="PTHR11506">
    <property type="entry name" value="LYSOSOME-ASSOCIATED MEMBRANE GLYCOPROTEIN"/>
    <property type="match status" value="1"/>
</dbReference>
<organism evidence="20 21">
    <name type="scientific">Pygocentrus nattereri</name>
    <name type="common">Red-bellied piranha</name>
    <dbReference type="NCBI Taxonomy" id="42514"/>
    <lineage>
        <taxon>Eukaryota</taxon>
        <taxon>Metazoa</taxon>
        <taxon>Chordata</taxon>
        <taxon>Craniata</taxon>
        <taxon>Vertebrata</taxon>
        <taxon>Euteleostomi</taxon>
        <taxon>Actinopterygii</taxon>
        <taxon>Neopterygii</taxon>
        <taxon>Teleostei</taxon>
        <taxon>Ostariophysi</taxon>
        <taxon>Characiformes</taxon>
        <taxon>Characoidei</taxon>
        <taxon>Pygocentrus</taxon>
    </lineage>
</organism>
<keyword evidence="21" id="KW-1185">Reference proteome</keyword>
<keyword evidence="3 14" id="KW-0812">Transmembrane</keyword>
<dbReference type="GO" id="GO:0072594">
    <property type="term" value="P:establishment of protein localization to organelle"/>
    <property type="evidence" value="ECO:0007669"/>
    <property type="project" value="TreeGrafter"/>
</dbReference>
<evidence type="ECO:0000256" key="9">
    <source>
        <dbReference type="ARBA" id="ARBA00023180"/>
    </source>
</evidence>
<evidence type="ECO:0000256" key="12">
    <source>
        <dbReference type="ARBA" id="ARBA00060404"/>
    </source>
</evidence>
<evidence type="ECO:0000313" key="21">
    <source>
        <dbReference type="Proteomes" id="UP001501920"/>
    </source>
</evidence>
<keyword evidence="8 14" id="KW-1015">Disulfide bond</keyword>
<dbReference type="Gene3D" id="2.40.160.110">
    <property type="match status" value="2"/>
</dbReference>
<dbReference type="GO" id="GO:0031902">
    <property type="term" value="C:late endosome membrane"/>
    <property type="evidence" value="ECO:0007669"/>
    <property type="project" value="TreeGrafter"/>
</dbReference>
<name>A0AAR2J271_PYGNA</name>
<evidence type="ECO:0000256" key="4">
    <source>
        <dbReference type="ARBA" id="ARBA00022729"/>
    </source>
</evidence>
<evidence type="ECO:0000256" key="15">
    <source>
        <dbReference type="SAM" id="MobiDB-lite"/>
    </source>
</evidence>
<dbReference type="AlphaFoldDB" id="A0AAR2J271"/>
<evidence type="ECO:0000313" key="20">
    <source>
        <dbReference type="Ensembl" id="ENSPNAP00000044407.1"/>
    </source>
</evidence>
<dbReference type="CDD" id="cd12087">
    <property type="entry name" value="TM_EGFR-like"/>
    <property type="match status" value="1"/>
</dbReference>
<dbReference type="InterPro" id="IPR002000">
    <property type="entry name" value="Lysosome-assoc_membr_glycop"/>
</dbReference>
<dbReference type="PROSITE" id="PS51407">
    <property type="entry name" value="LAMP_3"/>
    <property type="match status" value="1"/>
</dbReference>
<dbReference type="InterPro" id="IPR048528">
    <property type="entry name" value="Lamp2-like_luminal"/>
</dbReference>
<evidence type="ECO:0000256" key="5">
    <source>
        <dbReference type="ARBA" id="ARBA00022753"/>
    </source>
</evidence>
<dbReference type="PANTHER" id="PTHR11506:SF27">
    <property type="entry name" value="LYSOSOME-ASSOCIATED MEMBRANE GLYCOPROTEIN 1"/>
    <property type="match status" value="1"/>
</dbReference>
<keyword evidence="5" id="KW-0967">Endosome</keyword>
<evidence type="ECO:0000259" key="18">
    <source>
        <dbReference type="Pfam" id="PF01299"/>
    </source>
</evidence>
<feature type="chain" id="PRO_5043882538" description="Lysosome-associated membrane glycoprotein 1" evidence="17">
    <location>
        <begin position="23"/>
        <end position="411"/>
    </location>
</feature>
<evidence type="ECO:0000256" key="14">
    <source>
        <dbReference type="PROSITE-ProRule" id="PRU00740"/>
    </source>
</evidence>
<evidence type="ECO:0000256" key="17">
    <source>
        <dbReference type="SAM" id="SignalP"/>
    </source>
</evidence>
<comment type="similarity">
    <text evidence="14">Belongs to the LAMP family.</text>
</comment>
<dbReference type="Ensembl" id="ENSPNAT00000084778.1">
    <property type="protein sequence ID" value="ENSPNAP00000044407.1"/>
    <property type="gene ID" value="ENSPNAG00000011224.2"/>
</dbReference>
<keyword evidence="7 14" id="KW-0472">Membrane</keyword>
<evidence type="ECO:0000256" key="6">
    <source>
        <dbReference type="ARBA" id="ARBA00022989"/>
    </source>
</evidence>
<evidence type="ECO:0000256" key="1">
    <source>
        <dbReference type="ARBA" id="ARBA00004251"/>
    </source>
</evidence>
<feature type="domain" description="Lysosome-associated membrane glycoprotein 2-like transmembrane" evidence="19">
    <location>
        <begin position="378"/>
        <end position="409"/>
    </location>
</feature>
<reference evidence="20" key="3">
    <citation type="submission" date="2025-09" db="UniProtKB">
        <authorList>
            <consortium name="Ensembl"/>
        </authorList>
    </citation>
    <scope>IDENTIFICATION</scope>
</reference>
<dbReference type="GO" id="GO:0005886">
    <property type="term" value="C:plasma membrane"/>
    <property type="evidence" value="ECO:0007669"/>
    <property type="project" value="UniProtKB-SubCell"/>
</dbReference>
<keyword evidence="4 17" id="KW-0732">Signal</keyword>
<feature type="transmembrane region" description="Helical" evidence="16">
    <location>
        <begin position="376"/>
        <end position="399"/>
    </location>
</feature>
<feature type="signal peptide" evidence="17">
    <location>
        <begin position="1"/>
        <end position="22"/>
    </location>
</feature>
<proteinExistence type="inferred from homology"/>
<evidence type="ECO:0000259" key="19">
    <source>
        <dbReference type="Pfam" id="PF21222"/>
    </source>
</evidence>
<dbReference type="PRINTS" id="PR00336">
    <property type="entry name" value="LYSASSOCTDMP"/>
</dbReference>
<evidence type="ECO:0000256" key="2">
    <source>
        <dbReference type="ARBA" id="ARBA00022475"/>
    </source>
</evidence>
<reference evidence="20 21" key="1">
    <citation type="submission" date="2020-10" db="EMBL/GenBank/DDBJ databases">
        <title>Pygocentrus nattereri (red-bellied piranha) genome, fPygNat1, primary haplotype.</title>
        <authorList>
            <person name="Myers G."/>
            <person name="Meyer A."/>
            <person name="Karagic N."/>
            <person name="Pippel M."/>
            <person name="Winkler S."/>
            <person name="Tracey A."/>
            <person name="Wood J."/>
            <person name="Formenti G."/>
            <person name="Howe K."/>
            <person name="Fedrigo O."/>
            <person name="Jarvis E.D."/>
        </authorList>
    </citation>
    <scope>NUCLEOTIDE SEQUENCE [LARGE SCALE GENOMIC DNA]</scope>
</reference>
<evidence type="ECO:0000256" key="16">
    <source>
        <dbReference type="SAM" id="Phobius"/>
    </source>
</evidence>
<sequence length="411" mass="43791">FTHRSPYILLLSVAGWLAVAHAVSFEVKDGNSTCIKAELSANFSITYTTASGTKTVIVPLTDSAVVGSGSSCGGSGVSPELLASFGDGHSLGLVFSKDDRLYRVLNLSLTYNLSDSTIFPLSSKKEIVTLETKATGISAQLNTTYRCLSSSSIRLGSEVTVTFSDVRMEAYMPSANLSSKETVCSADFPATTAAPTQSPTTAPTPPAPGNPEVGSYNITNVNGSLCLLANMGLQLNVTYFSKSQNKTVKGIVNLQPNRTSFTGSCEAATVTLVLMYDLTNLSFTFTLNDTSNKYHLSAVNVSAAWSDMMAPFTVSNSSLNYLQGTQGRSYMCTAEQTLPVTNTFSLNTFKLQVQPFKMSGNKFGTAEECQMDKDNMLIPIVVGAALAGLVLIVLIAYLIGRKRSHAGYQTI</sequence>
<keyword evidence="6 16" id="KW-1133">Transmembrane helix</keyword>
<dbReference type="GeneTree" id="ENSGT00950000182899"/>
<dbReference type="InterPro" id="IPR018134">
    <property type="entry name" value="LAMP_CS"/>
</dbReference>
<feature type="domain" description="Lysosome-associated membrane glycoprotein 2-like luminal" evidence="18">
    <location>
        <begin position="211"/>
        <end position="358"/>
    </location>
</feature>
<dbReference type="PROSITE" id="PS00311">
    <property type="entry name" value="LAMP_2"/>
    <property type="match status" value="1"/>
</dbReference>
<keyword evidence="9" id="KW-0325">Glycoprotein</keyword>